<keyword evidence="5 6" id="KW-0472">Membrane</keyword>
<feature type="domain" description="ABC3 transporter permease C-terminal" evidence="7">
    <location>
        <begin position="330"/>
        <end position="444"/>
    </location>
</feature>
<feature type="transmembrane region" description="Helical" evidence="6">
    <location>
        <begin position="208"/>
        <end position="230"/>
    </location>
</feature>
<keyword evidence="2" id="KW-1003">Cell membrane</keyword>
<keyword evidence="3 6" id="KW-0812">Transmembrane</keyword>
<proteinExistence type="predicted"/>
<dbReference type="Proteomes" id="UP000263377">
    <property type="component" value="Unassembled WGS sequence"/>
</dbReference>
<keyword evidence="9" id="KW-1185">Reference proteome</keyword>
<dbReference type="GO" id="GO:0005886">
    <property type="term" value="C:plasma membrane"/>
    <property type="evidence" value="ECO:0007669"/>
    <property type="project" value="UniProtKB-SubCell"/>
</dbReference>
<dbReference type="AlphaFoldDB" id="A0A372ZRY7"/>
<name>A0A372ZRY7_9ACTN</name>
<dbReference type="InterPro" id="IPR038766">
    <property type="entry name" value="Membrane_comp_ABC_pdt"/>
</dbReference>
<evidence type="ECO:0000259" key="7">
    <source>
        <dbReference type="Pfam" id="PF02687"/>
    </source>
</evidence>
<keyword evidence="4 6" id="KW-1133">Transmembrane helix</keyword>
<dbReference type="RefSeq" id="WP_049652161.1">
    <property type="nucleotide sequence ID" value="NZ_QVIG01000001.1"/>
</dbReference>
<feature type="transmembrane region" description="Helical" evidence="6">
    <location>
        <begin position="62"/>
        <end position="89"/>
    </location>
</feature>
<organism evidence="8 9">
    <name type="scientific">Kitasatospora xanthocidica</name>
    <dbReference type="NCBI Taxonomy" id="83382"/>
    <lineage>
        <taxon>Bacteria</taxon>
        <taxon>Bacillati</taxon>
        <taxon>Actinomycetota</taxon>
        <taxon>Actinomycetes</taxon>
        <taxon>Kitasatosporales</taxon>
        <taxon>Streptomycetaceae</taxon>
        <taxon>Kitasatospora</taxon>
    </lineage>
</organism>
<evidence type="ECO:0000256" key="2">
    <source>
        <dbReference type="ARBA" id="ARBA00022475"/>
    </source>
</evidence>
<accession>A0A372ZRY7</accession>
<evidence type="ECO:0000313" key="8">
    <source>
        <dbReference type="EMBL" id="RGD58531.1"/>
    </source>
</evidence>
<comment type="caution">
    <text evidence="8">The sequence shown here is derived from an EMBL/GenBank/DDBJ whole genome shotgun (WGS) entry which is preliminary data.</text>
</comment>
<evidence type="ECO:0000256" key="4">
    <source>
        <dbReference type="ARBA" id="ARBA00022989"/>
    </source>
</evidence>
<feature type="transmembrane region" description="Helical" evidence="6">
    <location>
        <begin position="242"/>
        <end position="264"/>
    </location>
</feature>
<evidence type="ECO:0000256" key="3">
    <source>
        <dbReference type="ARBA" id="ARBA00022692"/>
    </source>
</evidence>
<dbReference type="Pfam" id="PF02687">
    <property type="entry name" value="FtsX"/>
    <property type="match status" value="2"/>
</dbReference>
<feature type="transmembrane region" description="Helical" evidence="6">
    <location>
        <begin position="290"/>
        <end position="309"/>
    </location>
</feature>
<evidence type="ECO:0000256" key="5">
    <source>
        <dbReference type="ARBA" id="ARBA00023136"/>
    </source>
</evidence>
<evidence type="ECO:0000256" key="6">
    <source>
        <dbReference type="SAM" id="Phobius"/>
    </source>
</evidence>
<feature type="transmembrane region" description="Helical" evidence="6">
    <location>
        <begin position="371"/>
        <end position="395"/>
    </location>
</feature>
<sequence length="452" mass="46376">MFALALQTLRFRRTSFIASTVALFFGAVILTACGGLMETGIRHRVPPFAAVPPGTQQAASRLISMSAVFGGIAAMVTVFIVGSTLALVVQQRLGEMALLRAIGTLPGQLRRMIVVETLVVALVAVALALVPGYLAGGWMLEQIAASGVVTKGITYHAGWIPMVTAGGTSMLAALTAAFIASRRAALSRPADALAESRLQHRWLSGPRLAFAVLCLAGGTALAVVTGTVMNGEVAASTAGPSAMLWAGGIALLGPGLTKVLTGVFHRPLRALFGLTGDLAMDNARARRIRIAGAVSPVMLATGLSTALIYLQTTLSAGQGGDGVGAWVDYLLAGSIIAYAVISLVNTLVVAAAERRREFALQRLVGATPGQILAMTGIESLLVTIVGTVLGTFVAAATLAPFRMALDGSWLPRGPVWIYLSIVGFVGALTALASVSATGAALRTPPAEALATL</sequence>
<protein>
    <submittedName>
        <fullName evidence="8">ABC transporter permease</fullName>
    </submittedName>
</protein>
<reference evidence="8 9" key="1">
    <citation type="submission" date="2018-08" db="EMBL/GenBank/DDBJ databases">
        <title>Diversity &amp; Physiological Properties of Lignin-Decomposing Actinobacteria from Soil.</title>
        <authorList>
            <person name="Roh S.G."/>
            <person name="Kim S.B."/>
        </authorList>
    </citation>
    <scope>NUCLEOTIDE SEQUENCE [LARGE SCALE GENOMIC DNA]</scope>
    <source>
        <strain evidence="8 9">MMS17-GH009</strain>
    </source>
</reference>
<feature type="transmembrane region" description="Helical" evidence="6">
    <location>
        <begin position="329"/>
        <end position="350"/>
    </location>
</feature>
<feature type="transmembrane region" description="Helical" evidence="6">
    <location>
        <begin position="159"/>
        <end position="180"/>
    </location>
</feature>
<evidence type="ECO:0000256" key="1">
    <source>
        <dbReference type="ARBA" id="ARBA00004651"/>
    </source>
</evidence>
<dbReference type="PANTHER" id="PTHR30287:SF1">
    <property type="entry name" value="INNER MEMBRANE PROTEIN"/>
    <property type="match status" value="1"/>
</dbReference>
<dbReference type="InterPro" id="IPR003838">
    <property type="entry name" value="ABC3_permease_C"/>
</dbReference>
<feature type="transmembrane region" description="Helical" evidence="6">
    <location>
        <begin position="16"/>
        <end position="37"/>
    </location>
</feature>
<feature type="transmembrane region" description="Helical" evidence="6">
    <location>
        <begin position="415"/>
        <end position="434"/>
    </location>
</feature>
<gene>
    <name evidence="8" type="ORF">DR950_12710</name>
</gene>
<evidence type="ECO:0000313" key="9">
    <source>
        <dbReference type="Proteomes" id="UP000263377"/>
    </source>
</evidence>
<dbReference type="PANTHER" id="PTHR30287">
    <property type="entry name" value="MEMBRANE COMPONENT OF PREDICTED ABC SUPERFAMILY METABOLITE UPTAKE TRANSPORTER"/>
    <property type="match status" value="1"/>
</dbReference>
<feature type="domain" description="ABC3 transporter permease C-terminal" evidence="7">
    <location>
        <begin position="68"/>
        <end position="184"/>
    </location>
</feature>
<feature type="transmembrane region" description="Helical" evidence="6">
    <location>
        <begin position="118"/>
        <end position="139"/>
    </location>
</feature>
<dbReference type="EMBL" id="QVIG01000001">
    <property type="protein sequence ID" value="RGD58531.1"/>
    <property type="molecule type" value="Genomic_DNA"/>
</dbReference>
<comment type="subcellular location">
    <subcellularLocation>
        <location evidence="1">Cell membrane</location>
        <topology evidence="1">Multi-pass membrane protein</topology>
    </subcellularLocation>
</comment>